<dbReference type="InterPro" id="IPR000426">
    <property type="entry name" value="Proteasome_asu_N"/>
</dbReference>
<keyword evidence="10" id="KW-1185">Reference proteome</keyword>
<feature type="compositionally biased region" description="Low complexity" evidence="7">
    <location>
        <begin position="264"/>
        <end position="292"/>
    </location>
</feature>
<comment type="function">
    <text evidence="1">The proteasome is a multicatalytic proteinase complex which is characterized by its ability to cleave peptides with Arg, Phe, Tyr, Leu, and Glu adjacent to the leaving group at neutral or slightly basic pH. The proteasome has an ATP-dependent proteolytic activity.</text>
</comment>
<evidence type="ECO:0000256" key="3">
    <source>
        <dbReference type="ARBA" id="ARBA00022942"/>
    </source>
</evidence>
<evidence type="ECO:0000256" key="1">
    <source>
        <dbReference type="ARBA" id="ARBA00002000"/>
    </source>
</evidence>
<feature type="domain" description="Proteasome alpha-type subunits" evidence="8">
    <location>
        <begin position="6"/>
        <end position="28"/>
    </location>
</feature>
<proteinExistence type="inferred from homology"/>
<name>A0ABQ7SB47_9ACAR</name>
<dbReference type="GO" id="GO:0000502">
    <property type="term" value="C:proteasome complex"/>
    <property type="evidence" value="ECO:0007669"/>
    <property type="project" value="UniProtKB-KW"/>
</dbReference>
<dbReference type="InterPro" id="IPR029055">
    <property type="entry name" value="Ntn_hydrolases_N"/>
</dbReference>
<evidence type="ECO:0000256" key="5">
    <source>
        <dbReference type="PROSITE-ProRule" id="PRU00808"/>
    </source>
</evidence>
<dbReference type="InterPro" id="IPR035144">
    <property type="entry name" value="Proteasome_alpha1"/>
</dbReference>
<dbReference type="InterPro" id="IPR023332">
    <property type="entry name" value="Proteasome_alpha-type"/>
</dbReference>
<evidence type="ECO:0000256" key="4">
    <source>
        <dbReference type="ARBA" id="ARBA00023242"/>
    </source>
</evidence>
<dbReference type="CDD" id="cd03749">
    <property type="entry name" value="proteasome_alpha_type_1"/>
    <property type="match status" value="1"/>
</dbReference>
<organism evidence="9 10">
    <name type="scientific">Fragariocoptes setiger</name>
    <dbReference type="NCBI Taxonomy" id="1670756"/>
    <lineage>
        <taxon>Eukaryota</taxon>
        <taxon>Metazoa</taxon>
        <taxon>Ecdysozoa</taxon>
        <taxon>Arthropoda</taxon>
        <taxon>Chelicerata</taxon>
        <taxon>Arachnida</taxon>
        <taxon>Acari</taxon>
        <taxon>Acariformes</taxon>
        <taxon>Trombidiformes</taxon>
        <taxon>Prostigmata</taxon>
        <taxon>Eupodina</taxon>
        <taxon>Eriophyoidea</taxon>
        <taxon>Phytoptidae</taxon>
        <taxon>Fragariocoptes</taxon>
    </lineage>
</organism>
<dbReference type="PROSITE" id="PS51475">
    <property type="entry name" value="PROTEASOME_ALPHA_2"/>
    <property type="match status" value="1"/>
</dbReference>
<sequence>MFRNPYDNDVTTWSPQGRLYQVEYAMEAVKQGSATVGIKNKATCAVLAALKRSTSELSAHQKKIILIDDHVGMSIAGLTADARILARYLRTECLNERYAHDQPLAINRLIANLGNKMQKSTQRYDRRPFGVGLLVAGYDDKGPHIYQIEPSSNYFDCKSMAIGARSQSARTYLERHIDEFPAYDRDQLVRHALLALRECLANDYELNTKNVSIAIVGRNQKLTTYDDEKIESFLNLLQPHERKGRSGGGSSGPGGPGSGPQPPASGTGASAPAGTESTPAPAQTTPAPMETD</sequence>
<comment type="similarity">
    <text evidence="5 6">Belongs to the peptidase T1A family.</text>
</comment>
<evidence type="ECO:0000256" key="6">
    <source>
        <dbReference type="RuleBase" id="RU000551"/>
    </source>
</evidence>
<evidence type="ECO:0000256" key="2">
    <source>
        <dbReference type="ARBA" id="ARBA00022490"/>
    </source>
</evidence>
<keyword evidence="4 6" id="KW-0539">Nucleus</keyword>
<protein>
    <recommendedName>
        <fullName evidence="6">Proteasome subunit alpha type</fullName>
    </recommendedName>
</protein>
<gene>
    <name evidence="9" type="primary">Psma1</name>
    <name evidence="9" type="ORF">GZH46_00803</name>
</gene>
<keyword evidence="2 6" id="KW-0963">Cytoplasm</keyword>
<dbReference type="PROSITE" id="PS00388">
    <property type="entry name" value="PROTEASOME_ALPHA_1"/>
    <property type="match status" value="1"/>
</dbReference>
<dbReference type="Proteomes" id="UP000825002">
    <property type="component" value="Unassembled WGS sequence"/>
</dbReference>
<evidence type="ECO:0000256" key="7">
    <source>
        <dbReference type="SAM" id="MobiDB-lite"/>
    </source>
</evidence>
<reference evidence="9 10" key="1">
    <citation type="submission" date="2020-10" db="EMBL/GenBank/DDBJ databases">
        <authorList>
            <person name="Klimov P.B."/>
            <person name="Dyachkov S.M."/>
            <person name="Chetverikov P.E."/>
        </authorList>
    </citation>
    <scope>NUCLEOTIDE SEQUENCE [LARGE SCALE GENOMIC DNA]</scope>
    <source>
        <strain evidence="9">BMOC 18-1129-001#AD2665</strain>
        <tissue evidence="9">Entire mites</tissue>
    </source>
</reference>
<comment type="subunit">
    <text evidence="6">The 20S proteasome core is composed of 28 subunits that are arranged in four stacked rings, resulting in a barrel-shaped structure. The two end rings are each formed by seven alpha subunits, and the two central rings are each formed by seven beta subunits.</text>
</comment>
<feature type="region of interest" description="Disordered" evidence="7">
    <location>
        <begin position="240"/>
        <end position="292"/>
    </location>
</feature>
<comment type="caution">
    <text evidence="9">The sequence shown here is derived from an EMBL/GenBank/DDBJ whole genome shotgun (WGS) entry which is preliminary data.</text>
</comment>
<dbReference type="EMBL" id="JAIFTH010000105">
    <property type="protein sequence ID" value="KAG9510644.1"/>
    <property type="molecule type" value="Genomic_DNA"/>
</dbReference>
<dbReference type="PANTHER" id="PTHR11599">
    <property type="entry name" value="PROTEASOME SUBUNIT ALPHA/BETA"/>
    <property type="match status" value="1"/>
</dbReference>
<dbReference type="Gene3D" id="3.60.20.10">
    <property type="entry name" value="Glutamine Phosphoribosylpyrophosphate, subunit 1, domain 1"/>
    <property type="match status" value="1"/>
</dbReference>
<dbReference type="Pfam" id="PF10584">
    <property type="entry name" value="Proteasome_A_N"/>
    <property type="match status" value="1"/>
</dbReference>
<evidence type="ECO:0000313" key="10">
    <source>
        <dbReference type="Proteomes" id="UP000825002"/>
    </source>
</evidence>
<dbReference type="Pfam" id="PF00227">
    <property type="entry name" value="Proteasome"/>
    <property type="match status" value="1"/>
</dbReference>
<dbReference type="InterPro" id="IPR050115">
    <property type="entry name" value="Proteasome_alpha"/>
</dbReference>
<feature type="compositionally biased region" description="Gly residues" evidence="7">
    <location>
        <begin position="246"/>
        <end position="258"/>
    </location>
</feature>
<evidence type="ECO:0000313" key="9">
    <source>
        <dbReference type="EMBL" id="KAG9510644.1"/>
    </source>
</evidence>
<dbReference type="SUPFAM" id="SSF56235">
    <property type="entry name" value="N-terminal nucleophile aminohydrolases (Ntn hydrolases)"/>
    <property type="match status" value="1"/>
</dbReference>
<accession>A0ABQ7SB47</accession>
<feature type="non-terminal residue" evidence="9">
    <location>
        <position position="1"/>
    </location>
</feature>
<evidence type="ECO:0000259" key="8">
    <source>
        <dbReference type="PROSITE" id="PS00388"/>
    </source>
</evidence>
<dbReference type="InterPro" id="IPR001353">
    <property type="entry name" value="Proteasome_sua/b"/>
</dbReference>
<keyword evidence="3 5" id="KW-0647">Proteasome</keyword>
<comment type="subcellular location">
    <subcellularLocation>
        <location evidence="6">Cytoplasm</location>
    </subcellularLocation>
    <subcellularLocation>
        <location evidence="6">Nucleus</location>
    </subcellularLocation>
</comment>
<dbReference type="SMART" id="SM00948">
    <property type="entry name" value="Proteasome_A_N"/>
    <property type="match status" value="1"/>
</dbReference>